<reference evidence="2" key="1">
    <citation type="submission" date="2020-08" db="EMBL/GenBank/DDBJ databases">
        <title>Genome sequencing and assembly of the red palm weevil Rhynchophorus ferrugineus.</title>
        <authorList>
            <person name="Dias G.B."/>
            <person name="Bergman C.M."/>
            <person name="Manee M."/>
        </authorList>
    </citation>
    <scope>NUCLEOTIDE SEQUENCE</scope>
    <source>
        <strain evidence="2">AA-2017</strain>
        <tissue evidence="2">Whole larva</tissue>
    </source>
</reference>
<evidence type="ECO:0000313" key="2">
    <source>
        <dbReference type="EMBL" id="KAF7281787.1"/>
    </source>
</evidence>
<feature type="region of interest" description="Disordered" evidence="1">
    <location>
        <begin position="39"/>
        <end position="106"/>
    </location>
</feature>
<keyword evidence="3" id="KW-1185">Reference proteome</keyword>
<comment type="caution">
    <text evidence="2">The sequence shown here is derived from an EMBL/GenBank/DDBJ whole genome shotgun (WGS) entry which is preliminary data.</text>
</comment>
<evidence type="ECO:0000256" key="1">
    <source>
        <dbReference type="SAM" id="MobiDB-lite"/>
    </source>
</evidence>
<feature type="compositionally biased region" description="Polar residues" evidence="1">
    <location>
        <begin position="70"/>
        <end position="79"/>
    </location>
</feature>
<accession>A0A834IXF5</accession>
<dbReference type="EMBL" id="JAACXV010000223">
    <property type="protein sequence ID" value="KAF7281787.1"/>
    <property type="molecule type" value="Genomic_DNA"/>
</dbReference>
<organism evidence="2 3">
    <name type="scientific">Rhynchophorus ferrugineus</name>
    <name type="common">Red palm weevil</name>
    <name type="synonym">Curculio ferrugineus</name>
    <dbReference type="NCBI Taxonomy" id="354439"/>
    <lineage>
        <taxon>Eukaryota</taxon>
        <taxon>Metazoa</taxon>
        <taxon>Ecdysozoa</taxon>
        <taxon>Arthropoda</taxon>
        <taxon>Hexapoda</taxon>
        <taxon>Insecta</taxon>
        <taxon>Pterygota</taxon>
        <taxon>Neoptera</taxon>
        <taxon>Endopterygota</taxon>
        <taxon>Coleoptera</taxon>
        <taxon>Polyphaga</taxon>
        <taxon>Cucujiformia</taxon>
        <taxon>Curculionidae</taxon>
        <taxon>Dryophthorinae</taxon>
        <taxon>Rhynchophorus</taxon>
    </lineage>
</organism>
<dbReference type="Proteomes" id="UP000625711">
    <property type="component" value="Unassembled WGS sequence"/>
</dbReference>
<name>A0A834IXF5_RHYFE</name>
<dbReference type="AlphaFoldDB" id="A0A834IXF5"/>
<gene>
    <name evidence="2" type="ORF">GWI33_004269</name>
</gene>
<protein>
    <submittedName>
        <fullName evidence="2">Uncharacterized protein</fullName>
    </submittedName>
</protein>
<sequence>MTGVARDICHVSCAHAAPFFPAGRSGPDLMTAANVCARTDSTNRGSLGGSRKTPVVGPGPSNPRPDGNDKSAQLSSNKPSFGWAARWSARKKKTETRQTESGQLRMSEHGANSDACCAYFRGNSVKTKHDCPTCRTGENKRTNETDKEVCWKYNGLLNSGLQNTQKDIIEG</sequence>
<proteinExistence type="predicted"/>
<evidence type="ECO:0000313" key="3">
    <source>
        <dbReference type="Proteomes" id="UP000625711"/>
    </source>
</evidence>